<dbReference type="FunFam" id="1.20.1270.50:FF:000004">
    <property type="entry name" value="alpha-mannosidase 2C1 isoform X1"/>
    <property type="match status" value="1"/>
</dbReference>
<dbReference type="InterPro" id="IPR011013">
    <property type="entry name" value="Gal_mutarotase_sf_dom"/>
</dbReference>
<dbReference type="InterPro" id="IPR015341">
    <property type="entry name" value="Glyco_hydro_38_cen"/>
</dbReference>
<dbReference type="InterPro" id="IPR011682">
    <property type="entry name" value="Glyco_hydro_38_C"/>
</dbReference>
<dbReference type="GO" id="GO:0030246">
    <property type="term" value="F:carbohydrate binding"/>
    <property type="evidence" value="ECO:0007669"/>
    <property type="project" value="InterPro"/>
</dbReference>
<dbReference type="GO" id="GO:0004559">
    <property type="term" value="F:alpha-mannosidase activity"/>
    <property type="evidence" value="ECO:0007669"/>
    <property type="project" value="InterPro"/>
</dbReference>
<dbReference type="InterPro" id="IPR027291">
    <property type="entry name" value="Glyco_hydro_38_N_sf"/>
</dbReference>
<dbReference type="Pfam" id="PF07748">
    <property type="entry name" value="Glyco_hydro_38C"/>
    <property type="match status" value="1"/>
</dbReference>
<keyword evidence="7" id="KW-1185">Reference proteome</keyword>
<dbReference type="Proteomes" id="UP000631421">
    <property type="component" value="Unassembled WGS sequence"/>
</dbReference>
<dbReference type="InterPro" id="IPR028995">
    <property type="entry name" value="Glyco_hydro_57/38_cen_sf"/>
</dbReference>
<dbReference type="InterPro" id="IPR000602">
    <property type="entry name" value="Glyco_hydro_38_N"/>
</dbReference>
<gene>
    <name evidence="6" type="primary">patD</name>
    <name evidence="6" type="ORF">H6F44_17120</name>
</gene>
<proteinExistence type="inferred from homology"/>
<dbReference type="Pfam" id="PF09261">
    <property type="entry name" value="Alpha-mann_mid"/>
    <property type="match status" value="1"/>
</dbReference>
<dbReference type="NCBIfam" id="NF037954">
    <property type="entry name" value="het_cyst_PatD"/>
    <property type="match status" value="1"/>
</dbReference>
<evidence type="ECO:0000256" key="4">
    <source>
        <dbReference type="ARBA" id="ARBA00023295"/>
    </source>
</evidence>
<name>A0A926UVW8_9CYAN</name>
<dbReference type="GO" id="GO:0006013">
    <property type="term" value="P:mannose metabolic process"/>
    <property type="evidence" value="ECO:0007669"/>
    <property type="project" value="InterPro"/>
</dbReference>
<dbReference type="InterPro" id="IPR047810">
    <property type="entry name" value="PatD-like"/>
</dbReference>
<dbReference type="PANTHER" id="PTHR46017">
    <property type="entry name" value="ALPHA-MANNOSIDASE 2C1"/>
    <property type="match status" value="1"/>
</dbReference>
<evidence type="ECO:0000313" key="6">
    <source>
        <dbReference type="EMBL" id="MBD2151831.1"/>
    </source>
</evidence>
<dbReference type="SUPFAM" id="SSF88713">
    <property type="entry name" value="Glycoside hydrolase/deacetylase"/>
    <property type="match status" value="1"/>
</dbReference>
<dbReference type="SUPFAM" id="SSF74650">
    <property type="entry name" value="Galactose mutarotase-like"/>
    <property type="match status" value="1"/>
</dbReference>
<comment type="caution">
    <text evidence="6">The sequence shown here is derived from an EMBL/GenBank/DDBJ whole genome shotgun (WGS) entry which is preliminary data.</text>
</comment>
<reference evidence="6" key="1">
    <citation type="journal article" date="2015" name="ISME J.">
        <title>Draft Genome Sequence of Streptomyces incarnatus NRRL8089, which Produces the Nucleoside Antibiotic Sinefungin.</title>
        <authorList>
            <person name="Oshima K."/>
            <person name="Hattori M."/>
            <person name="Shimizu H."/>
            <person name="Fukuda K."/>
            <person name="Nemoto M."/>
            <person name="Inagaki K."/>
            <person name="Tamura T."/>
        </authorList>
    </citation>
    <scope>NUCLEOTIDE SEQUENCE</scope>
    <source>
        <strain evidence="6">FACHB-1277</strain>
    </source>
</reference>
<evidence type="ECO:0000313" key="7">
    <source>
        <dbReference type="Proteomes" id="UP000631421"/>
    </source>
</evidence>
<sequence length="1155" mass="131855">MNLIADLIGIIEQLRSRSQLSILAGWQRQDSQSNWQPLALVNSQKNIPMLAFLKQEQNIHIKQIWQVPESYAGLNTRGAAIYLHLTLWADWWAVFINGQQVQEGDLFDQKCRLLLTDCAAGQEFVIELKLNSPKHDIGALQRSQIVWEYAHQAGDPQQFADELAVLEIYLPILIREQVDIQPLELAIAELNKLLISKADKDQESLFSQLATIREPLLQYGEFLKERQIYLLGNSHIDVAWLWAIAETKQAMQRTFNSALNLQKSYPELIFNQSTALSYQWMEQADPALFQQIQQAVAEGKWELIGGMWVEPDGNLPSGESLIRQILYGQAYFREKFDQEVKIAWLPDTFGFHWQMPQILTKSGFTAFVTQKLLWNDTNKFPYQIFWWEGVDGSQILTYFSNEIGQGIEPVAIAKYLAKQEELHGISKTIWLYGVGDHGGGPTADMLNQGRSWTDSPMFFSMQAGTLANFLSELKTESASHTPSLPIWQDELYLEFHRGTYTTKADQKRQNRQLEILLGNAEKYSAIAALVANIDYPMTKLETAWKGLLLNQFHDILPGTSIPEVFVDADRTWAEVRAVCDQILPESPTKATQESLQAWNFLNWQRSQLVQMPDRTLHWLTVPSCGFVDLAKVPPVTTNPPLNSSPNLSLSLTNDTDHFFLENNFLKLAISRNSGDIAQIWYQRSPDAITILRSPSSWQFFSDRGQYWDAWNIDPHYEQQPLEPATLQSITTDEHQFLITVKISKVFQKSKFTQEIQLSAFEPFITVKNWVDWQEDHVLVKVAFPVNWRSSEATYEIPMATISRRTIQNDLPRNSLNNSLNNSQEQAKWEVPAQYWADLSAEDRSIGLSVLNDCKYGYDAKPDCLRLTILRSPNWACPNSDRGEHEFTYRLVPHQGAWHEDIAWEDGNSKSSKNIVQLAQELNNPIALYAPSFHIPDQSSHSFLQTSASNIILAAWKRSQDQSGWIIRLYEATGKATETTISIPSLNSISIYECDLMERQIAPVVITATEPLTLLLTFTTQFTAYEIKTFLISGLISESATQNSHPLQTLQQKLTSLQQAIADHPDHNPTVAKVWSRSLEEILHFFQAAIVNANEQNQSPIPSISLQVEIDKQLKMLGVDLSMLQSARKFDTWQKRHRQAGDRLILLLRYCSDTTY</sequence>
<dbReference type="RefSeq" id="WP_190352249.1">
    <property type="nucleotide sequence ID" value="NZ_JACJPY010000069.1"/>
</dbReference>
<dbReference type="InterPro" id="IPR041147">
    <property type="entry name" value="GH38_C"/>
</dbReference>
<evidence type="ECO:0000256" key="3">
    <source>
        <dbReference type="ARBA" id="ARBA00022801"/>
    </source>
</evidence>
<dbReference type="SUPFAM" id="SSF88688">
    <property type="entry name" value="Families 57/38 glycoside transferase middle domain"/>
    <property type="match status" value="1"/>
</dbReference>
<dbReference type="Gene3D" id="1.20.1270.50">
    <property type="entry name" value="Glycoside hydrolase family 38, central domain"/>
    <property type="match status" value="1"/>
</dbReference>
<accession>A0A926UVW8</accession>
<keyword evidence="4" id="KW-0326">Glycosidase</keyword>
<reference evidence="6" key="2">
    <citation type="submission" date="2020-08" db="EMBL/GenBank/DDBJ databases">
        <authorList>
            <person name="Chen M."/>
            <person name="Teng W."/>
            <person name="Zhao L."/>
            <person name="Hu C."/>
            <person name="Zhou Y."/>
            <person name="Han B."/>
            <person name="Song L."/>
            <person name="Shu W."/>
        </authorList>
    </citation>
    <scope>NUCLEOTIDE SEQUENCE</scope>
    <source>
        <strain evidence="6">FACHB-1277</strain>
    </source>
</reference>
<dbReference type="AlphaFoldDB" id="A0A926UVW8"/>
<keyword evidence="2" id="KW-0479">Metal-binding</keyword>
<dbReference type="Gene3D" id="2.60.40.2220">
    <property type="match status" value="1"/>
</dbReference>
<organism evidence="6 7">
    <name type="scientific">Pseudanabaena cinerea FACHB-1277</name>
    <dbReference type="NCBI Taxonomy" id="2949581"/>
    <lineage>
        <taxon>Bacteria</taxon>
        <taxon>Bacillati</taxon>
        <taxon>Cyanobacteriota</taxon>
        <taxon>Cyanophyceae</taxon>
        <taxon>Pseudanabaenales</taxon>
        <taxon>Pseudanabaenaceae</taxon>
        <taxon>Pseudanabaena</taxon>
        <taxon>Pseudanabaena cinerea</taxon>
    </lineage>
</organism>
<dbReference type="Gene3D" id="2.70.98.30">
    <property type="entry name" value="Golgi alpha-mannosidase II, domain 4"/>
    <property type="match status" value="1"/>
</dbReference>
<dbReference type="EMBL" id="JACJPY010000069">
    <property type="protein sequence ID" value="MBD2151831.1"/>
    <property type="molecule type" value="Genomic_DNA"/>
</dbReference>
<keyword evidence="3" id="KW-0378">Hydrolase</keyword>
<comment type="similarity">
    <text evidence="1">Belongs to the glycosyl hydrolase 38 family.</text>
</comment>
<evidence type="ECO:0000259" key="5">
    <source>
        <dbReference type="SMART" id="SM00872"/>
    </source>
</evidence>
<evidence type="ECO:0000256" key="2">
    <source>
        <dbReference type="ARBA" id="ARBA00022723"/>
    </source>
</evidence>
<dbReference type="InterPro" id="IPR037094">
    <property type="entry name" value="Glyco_hydro_38_cen_sf"/>
</dbReference>
<dbReference type="Gene3D" id="3.20.110.10">
    <property type="entry name" value="Glycoside hydrolase 38, N terminal domain"/>
    <property type="match status" value="1"/>
</dbReference>
<feature type="domain" description="Glycoside hydrolase family 38 central" evidence="5">
    <location>
        <begin position="494"/>
        <end position="572"/>
    </location>
</feature>
<dbReference type="Pfam" id="PF17677">
    <property type="entry name" value="Glyco_hydro38C2"/>
    <property type="match status" value="1"/>
</dbReference>
<dbReference type="SMART" id="SM00872">
    <property type="entry name" value="Alpha-mann_mid"/>
    <property type="match status" value="1"/>
</dbReference>
<dbReference type="GO" id="GO:0046872">
    <property type="term" value="F:metal ion binding"/>
    <property type="evidence" value="ECO:0007669"/>
    <property type="project" value="UniProtKB-KW"/>
</dbReference>
<dbReference type="CDD" id="cd10789">
    <property type="entry name" value="GH38N_AMII_ER_cytosolic"/>
    <property type="match status" value="1"/>
</dbReference>
<evidence type="ECO:0000256" key="1">
    <source>
        <dbReference type="ARBA" id="ARBA00009792"/>
    </source>
</evidence>
<dbReference type="Pfam" id="PF01074">
    <property type="entry name" value="Glyco_hydro_38N"/>
    <property type="match status" value="1"/>
</dbReference>
<dbReference type="InterPro" id="IPR011330">
    <property type="entry name" value="Glyco_hydro/deAcase_b/a-brl"/>
</dbReference>
<dbReference type="GO" id="GO:0009313">
    <property type="term" value="P:oligosaccharide catabolic process"/>
    <property type="evidence" value="ECO:0007669"/>
    <property type="project" value="TreeGrafter"/>
</dbReference>
<protein>
    <submittedName>
        <fullName evidence="6">Heterocyst frequency control protein PatD</fullName>
    </submittedName>
</protein>
<dbReference type="PANTHER" id="PTHR46017:SF1">
    <property type="entry name" value="ALPHA-MANNOSIDASE 2C1"/>
    <property type="match status" value="1"/>
</dbReference>